<sequence length="827" mass="92689">MFTLVVLTLWISLTETAFGQITESYSRTFSVHNGDRLFLRCTHRELSRISPIERLIWFKDSVAIPASDPRLNSENGTLTIEQVRKSDAGTYRCELKTLDILSNSSTTINVIGMDPFNPSNVTHTVINISSSPPPPTTSYNKIASLQKEVNVISSNPPPPTTSYNTIASLQKEVNVNSSSPPPPTTSYNKIALLQKEIDELSNGNSSVNVSSFIKSFANATKSGNEITRTAKGLSASVKILVQLVNYNSLVNNSAVNTTTDQQNIVQVASNLLEEENTPTWLFLEESGSNVTDNLLKAMDDFGSQVGSQLDAGLDNSSNVTIYTRNIVFRVDLLKTAKKLSMDFSQHGAEIFVPGEVFASNSATKASTIVYKTLNNILTLKKEDAKNEEKNGKTKFKSGSNIVSATILPRPVSPMRKPIKFVFHHKNKSEDVIGSCVFWQIGLPQRTWLTRGCVRVEHESSARVTTCECDHLTVFAVLMNNKPVKTHHELYLKSIATIGCACSLLFLLLTFVLMAWLWKYLKSPRVKMILHLSIAIAATCILIMINENYHLEEVWCTVMAALLHYFLLCVFTWMFNHGVLLYLLIIKADLRDNIHSKMKWFYTFGWGFPCTVVGMSLIVIGIDKYVADNCWLTLEHNILYCAFVAPAAIIVLVNSVLFITLLCRINRVSKFRESMTRVQNVKAWLRRSLILLPVLGITWSFGLLTFISSTIVFHYLFTIFNSLQGFVIFFNFCVLDSEVRARVVGALCKKKHTSAGCVRNKAVAEPISIEDNVHKNNNLQAPAVIFLTAVPARIQGIENKRFFNTDENQLTLERQDPKLQTWKTKTYL</sequence>
<dbReference type="Proteomes" id="UP001159405">
    <property type="component" value="Unassembled WGS sequence"/>
</dbReference>
<feature type="domain" description="G-protein coupled receptors family 2 profile 2" evidence="11">
    <location>
        <begin position="491"/>
        <end position="735"/>
    </location>
</feature>
<proteinExistence type="inferred from homology"/>
<evidence type="ECO:0000256" key="4">
    <source>
        <dbReference type="ARBA" id="ARBA00022692"/>
    </source>
</evidence>
<keyword evidence="6 8" id="KW-0472">Membrane</keyword>
<dbReference type="Gene3D" id="2.60.40.10">
    <property type="entry name" value="Immunoglobulins"/>
    <property type="match status" value="1"/>
</dbReference>
<evidence type="ECO:0000259" key="11">
    <source>
        <dbReference type="PROSITE" id="PS50261"/>
    </source>
</evidence>
<feature type="transmembrane region" description="Helical" evidence="8">
    <location>
        <begin position="527"/>
        <end position="544"/>
    </location>
</feature>
<evidence type="ECO:0000256" key="9">
    <source>
        <dbReference type="SAM" id="SignalP"/>
    </source>
</evidence>
<gene>
    <name evidence="13" type="ORF">PLOB_00006435</name>
</gene>
<dbReference type="InterPro" id="IPR036179">
    <property type="entry name" value="Ig-like_dom_sf"/>
</dbReference>
<dbReference type="Pfam" id="PF01825">
    <property type="entry name" value="GPS"/>
    <property type="match status" value="1"/>
</dbReference>
<evidence type="ECO:0000256" key="7">
    <source>
        <dbReference type="ARBA" id="ARBA00023157"/>
    </source>
</evidence>
<keyword evidence="14" id="KW-1185">Reference proteome</keyword>
<feature type="signal peptide" evidence="9">
    <location>
        <begin position="1"/>
        <end position="19"/>
    </location>
</feature>
<feature type="chain" id="PRO_5045980753" evidence="9">
    <location>
        <begin position="20"/>
        <end position="827"/>
    </location>
</feature>
<reference evidence="13 14" key="1">
    <citation type="submission" date="2022-05" db="EMBL/GenBank/DDBJ databases">
        <authorList>
            <consortium name="Genoscope - CEA"/>
            <person name="William W."/>
        </authorList>
    </citation>
    <scope>NUCLEOTIDE SEQUENCE [LARGE SCALE GENOMIC DNA]</scope>
</reference>
<evidence type="ECO:0000256" key="8">
    <source>
        <dbReference type="SAM" id="Phobius"/>
    </source>
</evidence>
<evidence type="ECO:0000256" key="1">
    <source>
        <dbReference type="ARBA" id="ARBA00004651"/>
    </source>
</evidence>
<evidence type="ECO:0000313" key="14">
    <source>
        <dbReference type="Proteomes" id="UP001159405"/>
    </source>
</evidence>
<dbReference type="SMART" id="SM00303">
    <property type="entry name" value="GPS"/>
    <property type="match status" value="1"/>
</dbReference>
<name>A0ABN8NAT7_9CNID</name>
<comment type="caution">
    <text evidence="13">The sequence shown here is derived from an EMBL/GenBank/DDBJ whole genome shotgun (WGS) entry which is preliminary data.</text>
</comment>
<dbReference type="Gene3D" id="2.60.220.50">
    <property type="match status" value="1"/>
</dbReference>
<comment type="subcellular location">
    <subcellularLocation>
        <location evidence="1">Cell membrane</location>
        <topology evidence="1">Multi-pass membrane protein</topology>
    </subcellularLocation>
</comment>
<dbReference type="Pfam" id="PF13927">
    <property type="entry name" value="Ig_3"/>
    <property type="match status" value="1"/>
</dbReference>
<keyword evidence="9" id="KW-0732">Signal</keyword>
<dbReference type="Gene3D" id="1.20.1070.10">
    <property type="entry name" value="Rhodopsin 7-helix transmembrane proteins"/>
    <property type="match status" value="1"/>
</dbReference>
<feature type="domain" description="Ig-like" evidence="12">
    <location>
        <begin position="19"/>
        <end position="109"/>
    </location>
</feature>
<dbReference type="SUPFAM" id="SSF48726">
    <property type="entry name" value="Immunoglobulin"/>
    <property type="match status" value="1"/>
</dbReference>
<protein>
    <submittedName>
        <fullName evidence="13">Uncharacterized protein</fullName>
    </submittedName>
</protein>
<dbReference type="InterPro" id="IPR046338">
    <property type="entry name" value="GAIN_dom_sf"/>
</dbReference>
<keyword evidence="4 8" id="KW-0812">Transmembrane</keyword>
<dbReference type="PROSITE" id="PS50261">
    <property type="entry name" value="G_PROTEIN_RECEP_F2_4"/>
    <property type="match status" value="1"/>
</dbReference>
<keyword evidence="3" id="KW-1003">Cell membrane</keyword>
<evidence type="ECO:0000256" key="6">
    <source>
        <dbReference type="ARBA" id="ARBA00023136"/>
    </source>
</evidence>
<comment type="similarity">
    <text evidence="2">Belongs to the G-protein coupled receptor 2 family. Adhesion G-protein coupled receptor (ADGR) subfamily.</text>
</comment>
<evidence type="ECO:0000256" key="3">
    <source>
        <dbReference type="ARBA" id="ARBA00022475"/>
    </source>
</evidence>
<feature type="transmembrane region" description="Helical" evidence="8">
    <location>
        <begin position="712"/>
        <end position="734"/>
    </location>
</feature>
<dbReference type="InterPro" id="IPR057244">
    <property type="entry name" value="GAIN_B"/>
</dbReference>
<dbReference type="InterPro" id="IPR017981">
    <property type="entry name" value="GPCR_2-like_7TM"/>
</dbReference>
<dbReference type="InterPro" id="IPR000203">
    <property type="entry name" value="GPS"/>
</dbReference>
<dbReference type="InterPro" id="IPR007110">
    <property type="entry name" value="Ig-like_dom"/>
</dbReference>
<dbReference type="CDD" id="cd15040">
    <property type="entry name" value="7tmB2_Adhesion"/>
    <property type="match status" value="1"/>
</dbReference>
<accession>A0ABN8NAT7</accession>
<organism evidence="13 14">
    <name type="scientific">Porites lobata</name>
    <dbReference type="NCBI Taxonomy" id="104759"/>
    <lineage>
        <taxon>Eukaryota</taxon>
        <taxon>Metazoa</taxon>
        <taxon>Cnidaria</taxon>
        <taxon>Anthozoa</taxon>
        <taxon>Hexacorallia</taxon>
        <taxon>Scleractinia</taxon>
        <taxon>Fungiina</taxon>
        <taxon>Poritidae</taxon>
        <taxon>Porites</taxon>
    </lineage>
</organism>
<feature type="transmembrane region" description="Helical" evidence="8">
    <location>
        <begin position="683"/>
        <end position="706"/>
    </location>
</feature>
<keyword evidence="7" id="KW-1015">Disulfide bond</keyword>
<dbReference type="PANTHER" id="PTHR12011">
    <property type="entry name" value="ADHESION G-PROTEIN COUPLED RECEPTOR"/>
    <property type="match status" value="1"/>
</dbReference>
<evidence type="ECO:0000256" key="2">
    <source>
        <dbReference type="ARBA" id="ARBA00007343"/>
    </source>
</evidence>
<dbReference type="InterPro" id="IPR003599">
    <property type="entry name" value="Ig_sub"/>
</dbReference>
<feature type="transmembrane region" description="Helical" evidence="8">
    <location>
        <begin position="489"/>
        <end position="515"/>
    </location>
</feature>
<dbReference type="Pfam" id="PF16489">
    <property type="entry name" value="GAIN"/>
    <property type="match status" value="1"/>
</dbReference>
<dbReference type="SMART" id="SM00409">
    <property type="entry name" value="IG"/>
    <property type="match status" value="1"/>
</dbReference>
<evidence type="ECO:0000259" key="10">
    <source>
        <dbReference type="PROSITE" id="PS50221"/>
    </source>
</evidence>
<dbReference type="InterPro" id="IPR032471">
    <property type="entry name" value="AGRL2-4_GAIN_subdom_A"/>
</dbReference>
<evidence type="ECO:0000256" key="5">
    <source>
        <dbReference type="ARBA" id="ARBA00022989"/>
    </source>
</evidence>
<evidence type="ECO:0000313" key="13">
    <source>
        <dbReference type="EMBL" id="CAH3045485.1"/>
    </source>
</evidence>
<dbReference type="PRINTS" id="PR00249">
    <property type="entry name" value="GPCRSECRETIN"/>
</dbReference>
<dbReference type="PROSITE" id="PS50221">
    <property type="entry name" value="GAIN_B"/>
    <property type="match status" value="1"/>
</dbReference>
<dbReference type="InterPro" id="IPR000832">
    <property type="entry name" value="GPCR_2_secretin-like"/>
</dbReference>
<dbReference type="InterPro" id="IPR013783">
    <property type="entry name" value="Ig-like_fold"/>
</dbReference>
<dbReference type="PROSITE" id="PS50835">
    <property type="entry name" value="IG_LIKE"/>
    <property type="match status" value="1"/>
</dbReference>
<dbReference type="Pfam" id="PF00002">
    <property type="entry name" value="7tm_2"/>
    <property type="match status" value="1"/>
</dbReference>
<feature type="transmembrane region" description="Helical" evidence="8">
    <location>
        <begin position="636"/>
        <end position="662"/>
    </location>
</feature>
<dbReference type="EMBL" id="CALNXK010000013">
    <property type="protein sequence ID" value="CAH3045485.1"/>
    <property type="molecule type" value="Genomic_DNA"/>
</dbReference>
<evidence type="ECO:0000259" key="12">
    <source>
        <dbReference type="PROSITE" id="PS50835"/>
    </source>
</evidence>
<dbReference type="SUPFAM" id="SSF81321">
    <property type="entry name" value="Family A G protein-coupled receptor-like"/>
    <property type="match status" value="1"/>
</dbReference>
<dbReference type="PANTHER" id="PTHR12011:SF347">
    <property type="entry name" value="FI21270P1-RELATED"/>
    <property type="match status" value="1"/>
</dbReference>
<feature type="transmembrane region" description="Helical" evidence="8">
    <location>
        <begin position="599"/>
        <end position="621"/>
    </location>
</feature>
<keyword evidence="5 8" id="KW-1133">Transmembrane helix</keyword>
<feature type="transmembrane region" description="Helical" evidence="8">
    <location>
        <begin position="564"/>
        <end position="587"/>
    </location>
</feature>
<feature type="domain" description="GAIN-B" evidence="10">
    <location>
        <begin position="317"/>
        <end position="484"/>
    </location>
</feature>